<comment type="caution">
    <text evidence="1">The sequence shown here is derived from an EMBL/GenBank/DDBJ whole genome shotgun (WGS) entry which is preliminary data.</text>
</comment>
<dbReference type="EMBL" id="BAAAQD010000001">
    <property type="protein sequence ID" value="GAA1500686.1"/>
    <property type="molecule type" value="Genomic_DNA"/>
</dbReference>
<keyword evidence="2" id="KW-1185">Reference proteome</keyword>
<reference evidence="2" key="1">
    <citation type="journal article" date="2019" name="Int. J. Syst. Evol. Microbiol.">
        <title>The Global Catalogue of Microorganisms (GCM) 10K type strain sequencing project: providing services to taxonomists for standard genome sequencing and annotation.</title>
        <authorList>
            <consortium name="The Broad Institute Genomics Platform"/>
            <consortium name="The Broad Institute Genome Sequencing Center for Infectious Disease"/>
            <person name="Wu L."/>
            <person name="Ma J."/>
        </authorList>
    </citation>
    <scope>NUCLEOTIDE SEQUENCE [LARGE SCALE GENOMIC DNA]</scope>
    <source>
        <strain evidence="2">JCM 15933</strain>
    </source>
</reference>
<proteinExistence type="predicted"/>
<protein>
    <submittedName>
        <fullName evidence="1">Uncharacterized protein</fullName>
    </submittedName>
</protein>
<sequence>MSAVEAQELDQPPVAAAGVAAAPAVNATGRASAPAVRASMVRLRVTKVRAPIASAVASTITAPEWSCHRRESRSARSPDTV</sequence>
<organism evidence="1 2">
    <name type="scientific">Dactylosporangium maewongense</name>
    <dbReference type="NCBI Taxonomy" id="634393"/>
    <lineage>
        <taxon>Bacteria</taxon>
        <taxon>Bacillati</taxon>
        <taxon>Actinomycetota</taxon>
        <taxon>Actinomycetes</taxon>
        <taxon>Micromonosporales</taxon>
        <taxon>Micromonosporaceae</taxon>
        <taxon>Dactylosporangium</taxon>
    </lineage>
</organism>
<dbReference type="Proteomes" id="UP001501470">
    <property type="component" value="Unassembled WGS sequence"/>
</dbReference>
<gene>
    <name evidence="1" type="ORF">GCM10009827_007200</name>
</gene>
<evidence type="ECO:0000313" key="2">
    <source>
        <dbReference type="Proteomes" id="UP001501470"/>
    </source>
</evidence>
<evidence type="ECO:0000313" key="1">
    <source>
        <dbReference type="EMBL" id="GAA1500686.1"/>
    </source>
</evidence>
<name>A0ABP4KB87_9ACTN</name>
<accession>A0ABP4KB87</accession>